<organism evidence="1 2">
    <name type="scientific">Suillus luteus UH-Slu-Lm8-n1</name>
    <dbReference type="NCBI Taxonomy" id="930992"/>
    <lineage>
        <taxon>Eukaryota</taxon>
        <taxon>Fungi</taxon>
        <taxon>Dikarya</taxon>
        <taxon>Basidiomycota</taxon>
        <taxon>Agaricomycotina</taxon>
        <taxon>Agaricomycetes</taxon>
        <taxon>Agaricomycetidae</taxon>
        <taxon>Boletales</taxon>
        <taxon>Suillineae</taxon>
        <taxon>Suillaceae</taxon>
        <taxon>Suillus</taxon>
    </lineage>
</organism>
<accession>A0A0D0BKX7</accession>
<keyword evidence="2" id="KW-1185">Reference proteome</keyword>
<dbReference type="HOGENOM" id="CLU_2943353_0_0_1"/>
<gene>
    <name evidence="1" type="ORF">CY34DRAFT_800313</name>
</gene>
<evidence type="ECO:0000313" key="2">
    <source>
        <dbReference type="Proteomes" id="UP000054485"/>
    </source>
</evidence>
<evidence type="ECO:0000313" key="1">
    <source>
        <dbReference type="EMBL" id="KIK46617.1"/>
    </source>
</evidence>
<dbReference type="AlphaFoldDB" id="A0A0D0BKX7"/>
<dbReference type="OrthoDB" id="10573910at2759"/>
<protein>
    <submittedName>
        <fullName evidence="1">Uncharacterized protein</fullName>
    </submittedName>
</protein>
<reference evidence="2" key="2">
    <citation type="submission" date="2015-01" db="EMBL/GenBank/DDBJ databases">
        <title>Evolutionary Origins and Diversification of the Mycorrhizal Mutualists.</title>
        <authorList>
            <consortium name="DOE Joint Genome Institute"/>
            <consortium name="Mycorrhizal Genomics Consortium"/>
            <person name="Kohler A."/>
            <person name="Kuo A."/>
            <person name="Nagy L.G."/>
            <person name="Floudas D."/>
            <person name="Copeland A."/>
            <person name="Barry K.W."/>
            <person name="Cichocki N."/>
            <person name="Veneault-Fourrey C."/>
            <person name="LaButti K."/>
            <person name="Lindquist E.A."/>
            <person name="Lipzen A."/>
            <person name="Lundell T."/>
            <person name="Morin E."/>
            <person name="Murat C."/>
            <person name="Riley R."/>
            <person name="Ohm R."/>
            <person name="Sun H."/>
            <person name="Tunlid A."/>
            <person name="Henrissat B."/>
            <person name="Grigoriev I.V."/>
            <person name="Hibbett D.S."/>
            <person name="Martin F."/>
        </authorList>
    </citation>
    <scope>NUCLEOTIDE SEQUENCE [LARGE SCALE GENOMIC DNA]</scope>
    <source>
        <strain evidence="2">UH-Slu-Lm8-n1</strain>
    </source>
</reference>
<sequence>MSFQIYDGCTDLVLDTAWGAIVRTFKITGLVMMLNAHESSRLILQAGSSSSQVLQISTRV</sequence>
<dbReference type="InParanoid" id="A0A0D0BKX7"/>
<dbReference type="Proteomes" id="UP000054485">
    <property type="component" value="Unassembled WGS sequence"/>
</dbReference>
<proteinExistence type="predicted"/>
<reference evidence="1 2" key="1">
    <citation type="submission" date="2014-04" db="EMBL/GenBank/DDBJ databases">
        <authorList>
            <consortium name="DOE Joint Genome Institute"/>
            <person name="Kuo A."/>
            <person name="Ruytinx J."/>
            <person name="Rineau F."/>
            <person name="Colpaert J."/>
            <person name="Kohler A."/>
            <person name="Nagy L.G."/>
            <person name="Floudas D."/>
            <person name="Copeland A."/>
            <person name="Barry K.W."/>
            <person name="Cichocki N."/>
            <person name="Veneault-Fourrey C."/>
            <person name="LaButti K."/>
            <person name="Lindquist E.A."/>
            <person name="Lipzen A."/>
            <person name="Lundell T."/>
            <person name="Morin E."/>
            <person name="Murat C."/>
            <person name="Sun H."/>
            <person name="Tunlid A."/>
            <person name="Henrissat B."/>
            <person name="Grigoriev I.V."/>
            <person name="Hibbett D.S."/>
            <person name="Martin F."/>
            <person name="Nordberg H.P."/>
            <person name="Cantor M.N."/>
            <person name="Hua S.X."/>
        </authorList>
    </citation>
    <scope>NUCLEOTIDE SEQUENCE [LARGE SCALE GENOMIC DNA]</scope>
    <source>
        <strain evidence="1 2">UH-Slu-Lm8-n1</strain>
    </source>
</reference>
<name>A0A0D0BKX7_9AGAM</name>
<dbReference type="EMBL" id="KN835157">
    <property type="protein sequence ID" value="KIK46617.1"/>
    <property type="molecule type" value="Genomic_DNA"/>
</dbReference>